<evidence type="ECO:0000256" key="1">
    <source>
        <dbReference type="SAM" id="SignalP"/>
    </source>
</evidence>
<sequence>MIANIIGIILLTPAVLGQMGVKPDVSFTENNDRFDLTGMMQAPAFRDVPLVDDNDNDAPSDDDYRRKLNIDEPEDIDVLKQKSPKANIENTYLTRKSDGGFAYDDKMESKEGGTMSDFMEGLKAFDRVDPPSRKRSRRNADQVVLSQYAFPIVMSVDGYLKPPPRKTNSVANIFVSSELSAMAVLISYLFLLGLISYTSGKQADDSLYGIVELLEAISNYEDNPKSQQEDNTRIISQDEKIQKYERDRNKENKMAPTVQSIYNLETKADKPLSNINLLVPIRDTLTDCNSVETCKDTKNLLESSRFEDQINNVIEVLSQLDNNVENDGRTTDRVSDGRYYNNQVYKINDNYKKKRMPKIFRISENFDAVMIDADTFERLMNNLNTNTYNERGAKLLESINLEQLEKDNNRNVKKYNTDAGAYDAENRDDGNALVRVLKELLSKARNE</sequence>
<gene>
    <name evidence="2" type="ORF">HW555_012963</name>
</gene>
<protein>
    <submittedName>
        <fullName evidence="2">Uncharacterized protein</fullName>
    </submittedName>
</protein>
<reference evidence="2" key="1">
    <citation type="submission" date="2020-08" db="EMBL/GenBank/DDBJ databases">
        <title>Spodoptera exigua strain:BAW_Kor-Di-RS1 Genome sequencing and assembly.</title>
        <authorList>
            <person name="Kim J."/>
            <person name="Nam H.Y."/>
            <person name="Kwon M."/>
            <person name="Choi J.H."/>
            <person name="Cho S.R."/>
            <person name="Kim G.-H."/>
        </authorList>
    </citation>
    <scope>NUCLEOTIDE SEQUENCE</scope>
    <source>
        <strain evidence="2">BAW_Kor-Di-RS1</strain>
        <tissue evidence="2">Whole-body</tissue>
    </source>
</reference>
<keyword evidence="3" id="KW-1185">Reference proteome</keyword>
<dbReference type="Proteomes" id="UP000648187">
    <property type="component" value="Unassembled WGS sequence"/>
</dbReference>
<feature type="chain" id="PRO_5032928095" evidence="1">
    <location>
        <begin position="18"/>
        <end position="447"/>
    </location>
</feature>
<organism evidence="2 3">
    <name type="scientific">Spodoptera exigua</name>
    <name type="common">Beet armyworm</name>
    <name type="synonym">Noctua fulgens</name>
    <dbReference type="NCBI Taxonomy" id="7107"/>
    <lineage>
        <taxon>Eukaryota</taxon>
        <taxon>Metazoa</taxon>
        <taxon>Ecdysozoa</taxon>
        <taxon>Arthropoda</taxon>
        <taxon>Hexapoda</taxon>
        <taxon>Insecta</taxon>
        <taxon>Pterygota</taxon>
        <taxon>Neoptera</taxon>
        <taxon>Endopterygota</taxon>
        <taxon>Lepidoptera</taxon>
        <taxon>Glossata</taxon>
        <taxon>Ditrysia</taxon>
        <taxon>Noctuoidea</taxon>
        <taxon>Noctuidae</taxon>
        <taxon>Amphipyrinae</taxon>
        <taxon>Spodoptera</taxon>
    </lineage>
</organism>
<accession>A0A835G3W1</accession>
<keyword evidence="1" id="KW-0732">Signal</keyword>
<evidence type="ECO:0000313" key="3">
    <source>
        <dbReference type="Proteomes" id="UP000648187"/>
    </source>
</evidence>
<evidence type="ECO:0000313" key="2">
    <source>
        <dbReference type="EMBL" id="KAF9406774.1"/>
    </source>
</evidence>
<name>A0A835G3W1_SPOEX</name>
<comment type="caution">
    <text evidence="2">The sequence shown here is derived from an EMBL/GenBank/DDBJ whole genome shotgun (WGS) entry which is preliminary data.</text>
</comment>
<dbReference type="AlphaFoldDB" id="A0A835G3W1"/>
<proteinExistence type="predicted"/>
<dbReference type="EMBL" id="JACKWZ010000549">
    <property type="protein sequence ID" value="KAF9406774.1"/>
    <property type="molecule type" value="Genomic_DNA"/>
</dbReference>
<feature type="signal peptide" evidence="1">
    <location>
        <begin position="1"/>
        <end position="17"/>
    </location>
</feature>